<reference evidence="2 3" key="1">
    <citation type="journal article" date="2021" name="Commun. Biol.">
        <title>The genome of Shorea leprosula (Dipterocarpaceae) highlights the ecological relevance of drought in aseasonal tropical rainforests.</title>
        <authorList>
            <person name="Ng K.K.S."/>
            <person name="Kobayashi M.J."/>
            <person name="Fawcett J.A."/>
            <person name="Hatakeyama M."/>
            <person name="Paape T."/>
            <person name="Ng C.H."/>
            <person name="Ang C.C."/>
            <person name="Tnah L.H."/>
            <person name="Lee C.T."/>
            <person name="Nishiyama T."/>
            <person name="Sese J."/>
            <person name="O'Brien M.J."/>
            <person name="Copetti D."/>
            <person name="Mohd Noor M.I."/>
            <person name="Ong R.C."/>
            <person name="Putra M."/>
            <person name="Sireger I.Z."/>
            <person name="Indrioko S."/>
            <person name="Kosugi Y."/>
            <person name="Izuno A."/>
            <person name="Isagi Y."/>
            <person name="Lee S.L."/>
            <person name="Shimizu K.K."/>
        </authorList>
    </citation>
    <scope>NUCLEOTIDE SEQUENCE [LARGE SCALE GENOMIC DNA]</scope>
    <source>
        <strain evidence="2">214</strain>
    </source>
</reference>
<sequence>MKENRRKIEKKRGENNRSLRFPSSNAEVKQTGVRNSYLAPPPLDDEFQEE</sequence>
<dbReference type="EMBL" id="BPVZ01000022">
    <property type="protein sequence ID" value="GKV04973.1"/>
    <property type="molecule type" value="Genomic_DNA"/>
</dbReference>
<feature type="region of interest" description="Disordered" evidence="1">
    <location>
        <begin position="1"/>
        <end position="50"/>
    </location>
</feature>
<evidence type="ECO:0000256" key="1">
    <source>
        <dbReference type="SAM" id="MobiDB-lite"/>
    </source>
</evidence>
<comment type="caution">
    <text evidence="2">The sequence shown here is derived from an EMBL/GenBank/DDBJ whole genome shotgun (WGS) entry which is preliminary data.</text>
</comment>
<dbReference type="AlphaFoldDB" id="A0AAV5J4K1"/>
<accession>A0AAV5J4K1</accession>
<proteinExistence type="predicted"/>
<protein>
    <submittedName>
        <fullName evidence="2">Uncharacterized protein</fullName>
    </submittedName>
</protein>
<evidence type="ECO:0000313" key="3">
    <source>
        <dbReference type="Proteomes" id="UP001054252"/>
    </source>
</evidence>
<gene>
    <name evidence="2" type="ORF">SLEP1_g17048</name>
</gene>
<keyword evidence="3" id="KW-1185">Reference proteome</keyword>
<feature type="compositionally biased region" description="Polar residues" evidence="1">
    <location>
        <begin position="18"/>
        <end position="34"/>
    </location>
</feature>
<name>A0AAV5J4K1_9ROSI</name>
<organism evidence="2 3">
    <name type="scientific">Rubroshorea leprosula</name>
    <dbReference type="NCBI Taxonomy" id="152421"/>
    <lineage>
        <taxon>Eukaryota</taxon>
        <taxon>Viridiplantae</taxon>
        <taxon>Streptophyta</taxon>
        <taxon>Embryophyta</taxon>
        <taxon>Tracheophyta</taxon>
        <taxon>Spermatophyta</taxon>
        <taxon>Magnoliopsida</taxon>
        <taxon>eudicotyledons</taxon>
        <taxon>Gunneridae</taxon>
        <taxon>Pentapetalae</taxon>
        <taxon>rosids</taxon>
        <taxon>malvids</taxon>
        <taxon>Malvales</taxon>
        <taxon>Dipterocarpaceae</taxon>
        <taxon>Rubroshorea</taxon>
    </lineage>
</organism>
<feature type="compositionally biased region" description="Basic residues" evidence="1">
    <location>
        <begin position="1"/>
        <end position="10"/>
    </location>
</feature>
<evidence type="ECO:0000313" key="2">
    <source>
        <dbReference type="EMBL" id="GKV04973.1"/>
    </source>
</evidence>
<dbReference type="Proteomes" id="UP001054252">
    <property type="component" value="Unassembled WGS sequence"/>
</dbReference>